<reference evidence="2 3" key="1">
    <citation type="journal article" date="2016" name="Mol. Biol. Evol.">
        <title>Comparative Genomics of Early-Diverging Mushroom-Forming Fungi Provides Insights into the Origins of Lignocellulose Decay Capabilities.</title>
        <authorList>
            <person name="Nagy L.G."/>
            <person name="Riley R."/>
            <person name="Tritt A."/>
            <person name="Adam C."/>
            <person name="Daum C."/>
            <person name="Floudas D."/>
            <person name="Sun H."/>
            <person name="Yadav J.S."/>
            <person name="Pangilinan J."/>
            <person name="Larsson K.H."/>
            <person name="Matsuura K."/>
            <person name="Barry K."/>
            <person name="Labutti K."/>
            <person name="Kuo R."/>
            <person name="Ohm R.A."/>
            <person name="Bhattacharya S.S."/>
            <person name="Shirouzu T."/>
            <person name="Yoshinaga Y."/>
            <person name="Martin F.M."/>
            <person name="Grigoriev I.V."/>
            <person name="Hibbett D.S."/>
        </authorList>
    </citation>
    <scope>NUCLEOTIDE SEQUENCE [LARGE SCALE GENOMIC DNA]</scope>
    <source>
        <strain evidence="2 3">CBS 109695</strain>
    </source>
</reference>
<dbReference type="Proteomes" id="UP000076532">
    <property type="component" value="Unassembled WGS sequence"/>
</dbReference>
<evidence type="ECO:0000256" key="1">
    <source>
        <dbReference type="SAM" id="MobiDB-lite"/>
    </source>
</evidence>
<protein>
    <submittedName>
        <fullName evidence="2">Uncharacterized protein</fullName>
    </submittedName>
</protein>
<organism evidence="2 3">
    <name type="scientific">Athelia psychrophila</name>
    <dbReference type="NCBI Taxonomy" id="1759441"/>
    <lineage>
        <taxon>Eukaryota</taxon>
        <taxon>Fungi</taxon>
        <taxon>Dikarya</taxon>
        <taxon>Basidiomycota</taxon>
        <taxon>Agaricomycotina</taxon>
        <taxon>Agaricomycetes</taxon>
        <taxon>Agaricomycetidae</taxon>
        <taxon>Atheliales</taxon>
        <taxon>Atheliaceae</taxon>
        <taxon>Athelia</taxon>
    </lineage>
</organism>
<dbReference type="EMBL" id="KV417557">
    <property type="protein sequence ID" value="KZP20200.1"/>
    <property type="molecule type" value="Genomic_DNA"/>
</dbReference>
<accession>A0A166IV32</accession>
<feature type="region of interest" description="Disordered" evidence="1">
    <location>
        <begin position="37"/>
        <end position="58"/>
    </location>
</feature>
<keyword evidence="3" id="KW-1185">Reference proteome</keyword>
<evidence type="ECO:0000313" key="3">
    <source>
        <dbReference type="Proteomes" id="UP000076532"/>
    </source>
</evidence>
<sequence>MAISIDNGRFNGFVFAPGILLNLGEHRIDHRIDHRRLASRTPDEGTGSWNRTSQQMGM</sequence>
<name>A0A166IV32_9AGAM</name>
<feature type="compositionally biased region" description="Polar residues" evidence="1">
    <location>
        <begin position="47"/>
        <end position="58"/>
    </location>
</feature>
<gene>
    <name evidence="2" type="ORF">FIBSPDRAFT_861998</name>
</gene>
<evidence type="ECO:0000313" key="2">
    <source>
        <dbReference type="EMBL" id="KZP20200.1"/>
    </source>
</evidence>
<proteinExistence type="predicted"/>
<dbReference type="AlphaFoldDB" id="A0A166IV32"/>